<evidence type="ECO:0000256" key="5">
    <source>
        <dbReference type="ARBA" id="ARBA00022989"/>
    </source>
</evidence>
<dbReference type="CDD" id="cd06261">
    <property type="entry name" value="TM_PBP2"/>
    <property type="match status" value="1"/>
</dbReference>
<evidence type="ECO:0000256" key="1">
    <source>
        <dbReference type="ARBA" id="ARBA00004651"/>
    </source>
</evidence>
<comment type="subcellular location">
    <subcellularLocation>
        <location evidence="1 7">Cell membrane</location>
        <topology evidence="1 7">Multi-pass membrane protein</topology>
    </subcellularLocation>
</comment>
<dbReference type="SUPFAM" id="SSF161098">
    <property type="entry name" value="MetI-like"/>
    <property type="match status" value="1"/>
</dbReference>
<comment type="similarity">
    <text evidence="7">Belongs to the binding-protein-dependent transport system permease family.</text>
</comment>
<dbReference type="InterPro" id="IPR045621">
    <property type="entry name" value="BPD_transp_1_N"/>
</dbReference>
<dbReference type="KEGG" id="tpi:TREPR_1785"/>
<dbReference type="EMBL" id="CP001843">
    <property type="protein sequence ID" value="AEF83901.1"/>
    <property type="molecule type" value="Genomic_DNA"/>
</dbReference>
<dbReference type="GO" id="GO:0055085">
    <property type="term" value="P:transmembrane transport"/>
    <property type="evidence" value="ECO:0007669"/>
    <property type="project" value="InterPro"/>
</dbReference>
<keyword evidence="2 7" id="KW-0813">Transport</keyword>
<dbReference type="AlphaFoldDB" id="F5YM05"/>
<reference evidence="9 10" key="2">
    <citation type="journal article" date="2011" name="ISME J.">
        <title>RNA-seq reveals cooperative metabolic interactions between two termite-gut spirochete species in co-culture.</title>
        <authorList>
            <person name="Rosenthal A.Z."/>
            <person name="Matson E.G."/>
            <person name="Eldar A."/>
            <person name="Leadbetter J.R."/>
        </authorList>
    </citation>
    <scope>NUCLEOTIDE SEQUENCE [LARGE SCALE GENOMIC DNA]</scope>
    <source>
        <strain evidence="10">ATCC BAA-887 / DSM 12427 / ZAS-2</strain>
    </source>
</reference>
<evidence type="ECO:0000256" key="6">
    <source>
        <dbReference type="ARBA" id="ARBA00023136"/>
    </source>
</evidence>
<protein>
    <submittedName>
        <fullName evidence="9">Oligopeptide transport system permease protein AppB</fullName>
    </submittedName>
</protein>
<feature type="transmembrane region" description="Helical" evidence="7">
    <location>
        <begin position="289"/>
        <end position="311"/>
    </location>
</feature>
<dbReference type="Proteomes" id="UP000009223">
    <property type="component" value="Chromosome"/>
</dbReference>
<dbReference type="STRING" id="545694.TREPR_1785"/>
<evidence type="ECO:0000256" key="7">
    <source>
        <dbReference type="RuleBase" id="RU363032"/>
    </source>
</evidence>
<evidence type="ECO:0000313" key="9">
    <source>
        <dbReference type="EMBL" id="AEF83901.1"/>
    </source>
</evidence>
<keyword evidence="4 7" id="KW-0812">Transmembrane</keyword>
<keyword evidence="6 7" id="KW-0472">Membrane</keyword>
<dbReference type="RefSeq" id="WP_015708346.1">
    <property type="nucleotide sequence ID" value="NC_015578.1"/>
</dbReference>
<keyword evidence="10" id="KW-1185">Reference proteome</keyword>
<name>F5YM05_TREPZ</name>
<proteinExistence type="inferred from homology"/>
<evidence type="ECO:0000313" key="10">
    <source>
        <dbReference type="Proteomes" id="UP000009223"/>
    </source>
</evidence>
<evidence type="ECO:0000259" key="8">
    <source>
        <dbReference type="PROSITE" id="PS50928"/>
    </source>
</evidence>
<keyword evidence="3" id="KW-1003">Cell membrane</keyword>
<feature type="transmembrane region" description="Helical" evidence="7">
    <location>
        <begin position="131"/>
        <end position="155"/>
    </location>
</feature>
<evidence type="ECO:0000256" key="2">
    <source>
        <dbReference type="ARBA" id="ARBA00022448"/>
    </source>
</evidence>
<feature type="transmembrane region" description="Helical" evidence="7">
    <location>
        <begin position="12"/>
        <end position="30"/>
    </location>
</feature>
<feature type="domain" description="ABC transmembrane type-1" evidence="8">
    <location>
        <begin position="95"/>
        <end position="308"/>
    </location>
</feature>
<evidence type="ECO:0000256" key="4">
    <source>
        <dbReference type="ARBA" id="ARBA00022692"/>
    </source>
</evidence>
<dbReference type="InterPro" id="IPR000515">
    <property type="entry name" value="MetI-like"/>
</dbReference>
<dbReference type="PANTHER" id="PTHR43163">
    <property type="entry name" value="DIPEPTIDE TRANSPORT SYSTEM PERMEASE PROTEIN DPPB-RELATED"/>
    <property type="match status" value="1"/>
</dbReference>
<dbReference type="HOGENOM" id="CLU_036879_0_0_12"/>
<feature type="transmembrane region" description="Helical" evidence="7">
    <location>
        <begin position="185"/>
        <end position="203"/>
    </location>
</feature>
<dbReference type="PANTHER" id="PTHR43163:SF6">
    <property type="entry name" value="DIPEPTIDE TRANSPORT SYSTEM PERMEASE PROTEIN DPPB-RELATED"/>
    <property type="match status" value="1"/>
</dbReference>
<reference evidence="10" key="1">
    <citation type="submission" date="2009-12" db="EMBL/GenBank/DDBJ databases">
        <title>Complete sequence of Treponema primitia strain ZAS-2.</title>
        <authorList>
            <person name="Tetu S.G."/>
            <person name="Matson E."/>
            <person name="Ren Q."/>
            <person name="Seshadri R."/>
            <person name="Elbourne L."/>
            <person name="Hassan K.A."/>
            <person name="Durkin A."/>
            <person name="Radune D."/>
            <person name="Mohamoud Y."/>
            <person name="Shay R."/>
            <person name="Jin S."/>
            <person name="Zhang X."/>
            <person name="Lucey K."/>
            <person name="Ballor N.R."/>
            <person name="Ottesen E."/>
            <person name="Rosenthal R."/>
            <person name="Allen A."/>
            <person name="Leadbetter J.R."/>
            <person name="Paulsen I.T."/>
        </authorList>
    </citation>
    <scope>NUCLEOTIDE SEQUENCE [LARGE SCALE GENOMIC DNA]</scope>
    <source>
        <strain evidence="10">ATCC BAA-887 / DSM 12427 / ZAS-2</strain>
    </source>
</reference>
<dbReference type="Gene3D" id="1.10.3720.10">
    <property type="entry name" value="MetI-like"/>
    <property type="match status" value="1"/>
</dbReference>
<sequence>MGKYLLGRLVRGVITFFIAATITFLILRLMPSDPATIMMDPRMSQLDRDLMLHNFGLDRPVPVQYAYYLKNMLHGDLGLSFSTRAPVGKMLMERIPWTLLLMVCVIINCFIWGIPIGVVAAKRRNTWLDRFINVFTVIGTSIFVPSLGVSLLYLFGLKFPILPIGGTHTPGVTGVAYVIDVVRHMILPIFTLTFVNLANYVWYMRASMIEILNEDYMRTARSKGMTENRAVWRHGVRNALIPTVTMTGLLMGAMVGGSILTETVYSYPGVGRLIYEAVQRLDFPVLQGAFLMLSFVVILLGVVVDILYITLDPRINLS</sequence>
<dbReference type="InterPro" id="IPR035906">
    <property type="entry name" value="MetI-like_sf"/>
</dbReference>
<dbReference type="GO" id="GO:0005886">
    <property type="term" value="C:plasma membrane"/>
    <property type="evidence" value="ECO:0007669"/>
    <property type="project" value="UniProtKB-SubCell"/>
</dbReference>
<gene>
    <name evidence="9" type="ordered locus">TREPR_1785</name>
</gene>
<organism evidence="9 10">
    <name type="scientific">Treponema primitia (strain ATCC BAA-887 / DSM 12427 / ZAS-2)</name>
    <dbReference type="NCBI Taxonomy" id="545694"/>
    <lineage>
        <taxon>Bacteria</taxon>
        <taxon>Pseudomonadati</taxon>
        <taxon>Spirochaetota</taxon>
        <taxon>Spirochaetia</taxon>
        <taxon>Spirochaetales</taxon>
        <taxon>Treponemataceae</taxon>
        <taxon>Treponema</taxon>
    </lineage>
</organism>
<feature type="transmembrane region" description="Helical" evidence="7">
    <location>
        <begin position="239"/>
        <end position="260"/>
    </location>
</feature>
<dbReference type="eggNOG" id="COG0601">
    <property type="taxonomic scope" value="Bacteria"/>
</dbReference>
<dbReference type="Pfam" id="PF00528">
    <property type="entry name" value="BPD_transp_1"/>
    <property type="match status" value="1"/>
</dbReference>
<evidence type="ECO:0000256" key="3">
    <source>
        <dbReference type="ARBA" id="ARBA00022475"/>
    </source>
</evidence>
<feature type="transmembrane region" description="Helical" evidence="7">
    <location>
        <begin position="95"/>
        <end position="119"/>
    </location>
</feature>
<dbReference type="Pfam" id="PF19300">
    <property type="entry name" value="BPD_transp_1_N"/>
    <property type="match status" value="1"/>
</dbReference>
<accession>F5YM05</accession>
<dbReference type="PROSITE" id="PS50928">
    <property type="entry name" value="ABC_TM1"/>
    <property type="match status" value="1"/>
</dbReference>
<keyword evidence="5 7" id="KW-1133">Transmembrane helix</keyword>